<accession>A0A378U289</accession>
<name>A0A378U289_MYROD</name>
<dbReference type="Pfam" id="PF14064">
    <property type="entry name" value="HmuY"/>
    <property type="match status" value="1"/>
</dbReference>
<dbReference type="Proteomes" id="UP000255024">
    <property type="component" value="Unassembled WGS sequence"/>
</dbReference>
<evidence type="ECO:0000313" key="3">
    <source>
        <dbReference type="Proteomes" id="UP000255024"/>
    </source>
</evidence>
<dbReference type="InterPro" id="IPR025921">
    <property type="entry name" value="HmuY"/>
</dbReference>
<sequence length="482" mass="53973">MKKYKLGKLVIAIVALVFFSSCEKDSNNGNSDVRDFIVAFDNPSIPYREIETTRQVELVFSEIAQGEGTIEIQIIPSKAIYGVDFATIPAAANHKLIVPFSKGMKGTSFTFENLLFPYDRMDKTIQFNIEKVNYSEKTPKIQGYNVMMISFDTSLGGIMAPNVGGPTQPNQVYVDLGGKAMYEVKRNSWDLAFDSGNEFRVRLNGSVYMAAGTIKGVNTIDDVRDDNTIREMKNVVKIGTFDPANLEYIDDPSGDPSKTAIHAISDIDANNKVYLVNMGFDPGMDAVEPGSVLVTGKERGWKKVRILKREGGYLLQYADINDSTHKEVMIPKSPGFNFTFYSFNTNSIVQVEPSKAKWDLNFTVFTNKVDQAGDPKGSYGYSDFIVQNSYGGVKAYKVTIPAGDKNFYKAYNLQSVDESALSNDFTTIGGTWREVANAKVLYKNVFYVIKDAKGNYYKMRMLDFFNEKGDRGYPKFEYALLR</sequence>
<feature type="chain" id="PRO_5016862265" description="HmuY protein" evidence="1">
    <location>
        <begin position="24"/>
        <end position="482"/>
    </location>
</feature>
<dbReference type="PROSITE" id="PS51257">
    <property type="entry name" value="PROKAR_LIPOPROTEIN"/>
    <property type="match status" value="1"/>
</dbReference>
<protein>
    <recommendedName>
        <fullName evidence="4">HmuY protein</fullName>
    </recommendedName>
</protein>
<keyword evidence="3" id="KW-1185">Reference proteome</keyword>
<reference evidence="2 3" key="1">
    <citation type="submission" date="2018-06" db="EMBL/GenBank/DDBJ databases">
        <authorList>
            <consortium name="Pathogen Informatics"/>
            <person name="Doyle S."/>
        </authorList>
    </citation>
    <scope>NUCLEOTIDE SEQUENCE [LARGE SCALE GENOMIC DNA]</scope>
    <source>
        <strain evidence="2 3">NCTC11179</strain>
    </source>
</reference>
<dbReference type="AlphaFoldDB" id="A0A378U289"/>
<evidence type="ECO:0000256" key="1">
    <source>
        <dbReference type="SAM" id="SignalP"/>
    </source>
</evidence>
<dbReference type="RefSeq" id="WP_115091690.1">
    <property type="nucleotide sequence ID" value="NZ_CP068107.1"/>
</dbReference>
<keyword evidence="1" id="KW-0732">Signal</keyword>
<evidence type="ECO:0000313" key="2">
    <source>
        <dbReference type="EMBL" id="STZ68784.1"/>
    </source>
</evidence>
<feature type="signal peptide" evidence="1">
    <location>
        <begin position="1"/>
        <end position="23"/>
    </location>
</feature>
<evidence type="ECO:0008006" key="4">
    <source>
        <dbReference type="Google" id="ProtNLM"/>
    </source>
</evidence>
<gene>
    <name evidence="2" type="ORF">NCTC11179_02261</name>
</gene>
<dbReference type="CDD" id="cd12105">
    <property type="entry name" value="HmuY"/>
    <property type="match status" value="1"/>
</dbReference>
<organism evidence="2 3">
    <name type="scientific">Myroides odoratus</name>
    <name type="common">Flavobacterium odoratum</name>
    <dbReference type="NCBI Taxonomy" id="256"/>
    <lineage>
        <taxon>Bacteria</taxon>
        <taxon>Pseudomonadati</taxon>
        <taxon>Bacteroidota</taxon>
        <taxon>Flavobacteriia</taxon>
        <taxon>Flavobacteriales</taxon>
        <taxon>Flavobacteriaceae</taxon>
        <taxon>Myroides</taxon>
    </lineage>
</organism>
<proteinExistence type="predicted"/>
<dbReference type="EMBL" id="UGQL01000002">
    <property type="protein sequence ID" value="STZ68784.1"/>
    <property type="molecule type" value="Genomic_DNA"/>
</dbReference>